<sequence length="148" mass="16029">MCSTSPIHALPLVTLGLQVLRSPLKKPMRLPRSPCPNTPNLNNRDGGRPGSAWRRSWNAEHHPDSLQCAPEPNNVLYLGALAFSAILSEIVATVIWTPFPCNDSGDSATFPVAERSIEATPPYANAHDFDLRRSGHTRGSAEHCGPPS</sequence>
<name>A0A371DR36_9APHY</name>
<organism evidence="2 3">
    <name type="scientific">Lentinus brumalis</name>
    <dbReference type="NCBI Taxonomy" id="2498619"/>
    <lineage>
        <taxon>Eukaryota</taxon>
        <taxon>Fungi</taxon>
        <taxon>Dikarya</taxon>
        <taxon>Basidiomycota</taxon>
        <taxon>Agaricomycotina</taxon>
        <taxon>Agaricomycetes</taxon>
        <taxon>Polyporales</taxon>
        <taxon>Polyporaceae</taxon>
        <taxon>Lentinus</taxon>
    </lineage>
</organism>
<proteinExistence type="predicted"/>
<keyword evidence="3" id="KW-1185">Reference proteome</keyword>
<dbReference type="AlphaFoldDB" id="A0A371DR36"/>
<feature type="region of interest" description="Disordered" evidence="1">
    <location>
        <begin position="26"/>
        <end position="64"/>
    </location>
</feature>
<evidence type="ECO:0000313" key="2">
    <source>
        <dbReference type="EMBL" id="RDX54958.1"/>
    </source>
</evidence>
<evidence type="ECO:0000256" key="1">
    <source>
        <dbReference type="SAM" id="MobiDB-lite"/>
    </source>
</evidence>
<reference evidence="2 3" key="1">
    <citation type="journal article" date="2018" name="Biotechnol. Biofuels">
        <title>Integrative visual omics of the white-rot fungus Polyporus brumalis exposes the biotechnological potential of its oxidative enzymes for delignifying raw plant biomass.</title>
        <authorList>
            <person name="Miyauchi S."/>
            <person name="Rancon A."/>
            <person name="Drula E."/>
            <person name="Hage H."/>
            <person name="Chaduli D."/>
            <person name="Favel A."/>
            <person name="Grisel S."/>
            <person name="Henrissat B."/>
            <person name="Herpoel-Gimbert I."/>
            <person name="Ruiz-Duenas F.J."/>
            <person name="Chevret D."/>
            <person name="Hainaut M."/>
            <person name="Lin J."/>
            <person name="Wang M."/>
            <person name="Pangilinan J."/>
            <person name="Lipzen A."/>
            <person name="Lesage-Meessen L."/>
            <person name="Navarro D."/>
            <person name="Riley R."/>
            <person name="Grigoriev I.V."/>
            <person name="Zhou S."/>
            <person name="Raouche S."/>
            <person name="Rosso M.N."/>
        </authorList>
    </citation>
    <scope>NUCLEOTIDE SEQUENCE [LARGE SCALE GENOMIC DNA]</scope>
    <source>
        <strain evidence="2 3">BRFM 1820</strain>
    </source>
</reference>
<dbReference type="Proteomes" id="UP000256964">
    <property type="component" value="Unassembled WGS sequence"/>
</dbReference>
<dbReference type="EMBL" id="KZ857383">
    <property type="protein sequence ID" value="RDX54958.1"/>
    <property type="molecule type" value="Genomic_DNA"/>
</dbReference>
<protein>
    <submittedName>
        <fullName evidence="2">Uncharacterized protein</fullName>
    </submittedName>
</protein>
<accession>A0A371DR36</accession>
<gene>
    <name evidence="2" type="ORF">OH76DRAFT_853347</name>
</gene>
<evidence type="ECO:0000313" key="3">
    <source>
        <dbReference type="Proteomes" id="UP000256964"/>
    </source>
</evidence>